<evidence type="ECO:0000313" key="5">
    <source>
        <dbReference type="Proteomes" id="UP001206128"/>
    </source>
</evidence>
<proteinExistence type="predicted"/>
<dbReference type="SUPFAM" id="SSF48498">
    <property type="entry name" value="Tetracyclin repressor-like, C-terminal domain"/>
    <property type="match status" value="1"/>
</dbReference>
<evidence type="ECO:0000256" key="2">
    <source>
        <dbReference type="PROSITE-ProRule" id="PRU00335"/>
    </source>
</evidence>
<feature type="DNA-binding region" description="H-T-H motif" evidence="2">
    <location>
        <begin position="27"/>
        <end position="46"/>
    </location>
</feature>
<keyword evidence="1 2" id="KW-0238">DNA-binding</keyword>
<protein>
    <submittedName>
        <fullName evidence="4">Transcriptional regulator, TetR family</fullName>
    </submittedName>
</protein>
<dbReference type="SUPFAM" id="SSF46689">
    <property type="entry name" value="Homeodomain-like"/>
    <property type="match status" value="1"/>
</dbReference>
<dbReference type="Pfam" id="PF00440">
    <property type="entry name" value="TetR_N"/>
    <property type="match status" value="1"/>
</dbReference>
<dbReference type="Gene3D" id="1.10.357.10">
    <property type="entry name" value="Tetracycline Repressor, domain 2"/>
    <property type="match status" value="1"/>
</dbReference>
<organism evidence="4 5">
    <name type="scientific">Goodfellowiella coeruleoviolacea</name>
    <dbReference type="NCBI Taxonomy" id="334858"/>
    <lineage>
        <taxon>Bacteria</taxon>
        <taxon>Bacillati</taxon>
        <taxon>Actinomycetota</taxon>
        <taxon>Actinomycetes</taxon>
        <taxon>Pseudonocardiales</taxon>
        <taxon>Pseudonocardiaceae</taxon>
        <taxon>Goodfellowiella</taxon>
    </lineage>
</organism>
<name>A0AAE3GKE7_9PSEU</name>
<reference evidence="4" key="1">
    <citation type="submission" date="2022-06" db="EMBL/GenBank/DDBJ databases">
        <title>Genomic Encyclopedia of Archaeal and Bacterial Type Strains, Phase II (KMG-II): from individual species to whole genera.</title>
        <authorList>
            <person name="Goeker M."/>
        </authorList>
    </citation>
    <scope>NUCLEOTIDE SEQUENCE</scope>
    <source>
        <strain evidence="4">DSM 43935</strain>
    </source>
</reference>
<dbReference type="GO" id="GO:0003700">
    <property type="term" value="F:DNA-binding transcription factor activity"/>
    <property type="evidence" value="ECO:0007669"/>
    <property type="project" value="TreeGrafter"/>
</dbReference>
<comment type="caution">
    <text evidence="4">The sequence shown here is derived from an EMBL/GenBank/DDBJ whole genome shotgun (WGS) entry which is preliminary data.</text>
</comment>
<evidence type="ECO:0000259" key="3">
    <source>
        <dbReference type="PROSITE" id="PS50977"/>
    </source>
</evidence>
<keyword evidence="5" id="KW-1185">Reference proteome</keyword>
<dbReference type="EMBL" id="JAMTCK010000021">
    <property type="protein sequence ID" value="MCP2169861.1"/>
    <property type="molecule type" value="Genomic_DNA"/>
</dbReference>
<dbReference type="PANTHER" id="PTHR30055:SF226">
    <property type="entry name" value="HTH-TYPE TRANSCRIPTIONAL REGULATOR PKSA"/>
    <property type="match status" value="1"/>
</dbReference>
<dbReference type="PRINTS" id="PR00455">
    <property type="entry name" value="HTHTETR"/>
</dbReference>
<evidence type="ECO:0000256" key="1">
    <source>
        <dbReference type="ARBA" id="ARBA00023125"/>
    </source>
</evidence>
<dbReference type="Proteomes" id="UP001206128">
    <property type="component" value="Unassembled WGS sequence"/>
</dbReference>
<dbReference type="GO" id="GO:0000976">
    <property type="term" value="F:transcription cis-regulatory region binding"/>
    <property type="evidence" value="ECO:0007669"/>
    <property type="project" value="TreeGrafter"/>
</dbReference>
<dbReference type="InterPro" id="IPR009057">
    <property type="entry name" value="Homeodomain-like_sf"/>
</dbReference>
<dbReference type="InterPro" id="IPR001647">
    <property type="entry name" value="HTH_TetR"/>
</dbReference>
<accession>A0AAE3GKE7</accession>
<evidence type="ECO:0000313" key="4">
    <source>
        <dbReference type="EMBL" id="MCP2169861.1"/>
    </source>
</evidence>
<dbReference type="RefSeq" id="WP_253779301.1">
    <property type="nucleotide sequence ID" value="NZ_JAMTCK010000021.1"/>
</dbReference>
<feature type="domain" description="HTH tetR-type" evidence="3">
    <location>
        <begin position="4"/>
        <end position="64"/>
    </location>
</feature>
<dbReference type="PANTHER" id="PTHR30055">
    <property type="entry name" value="HTH-TYPE TRANSCRIPTIONAL REGULATOR RUTR"/>
    <property type="match status" value="1"/>
</dbReference>
<dbReference type="InterPro" id="IPR036271">
    <property type="entry name" value="Tet_transcr_reg_TetR-rel_C_sf"/>
</dbReference>
<dbReference type="InterPro" id="IPR023772">
    <property type="entry name" value="DNA-bd_HTH_TetR-type_CS"/>
</dbReference>
<dbReference type="PROSITE" id="PS50977">
    <property type="entry name" value="HTH_TETR_2"/>
    <property type="match status" value="1"/>
</dbReference>
<dbReference type="PROSITE" id="PS01081">
    <property type="entry name" value="HTH_TETR_1"/>
    <property type="match status" value="1"/>
</dbReference>
<dbReference type="InterPro" id="IPR050109">
    <property type="entry name" value="HTH-type_TetR-like_transc_reg"/>
</dbReference>
<sequence>MVDSATRQRILAAALDCFLENGVHRTTVDLVRKRAAVSNGSFFHHFRSKQDLAEAVYLHGLEQHQAELLATLTPRLSLEAGITSAVRRHLEWVEAHPRLAAFLLGPPDWAAPTDSPRIAACSRAFFQAVADWLRARGWSGTPTLGVVVAVWIGPAQEYTRRWLLGEIEPPTSAAPALARAAWNALEPVLASTPTPEDT</sequence>
<gene>
    <name evidence="4" type="ORF">LX83_006747</name>
</gene>
<dbReference type="AlphaFoldDB" id="A0AAE3GKE7"/>